<keyword evidence="2" id="KW-0677">Repeat</keyword>
<feature type="transmembrane region" description="Helical" evidence="4">
    <location>
        <begin position="453"/>
        <end position="476"/>
    </location>
</feature>
<proteinExistence type="predicted"/>
<name>A0A9P8L0T2_9PEZI</name>
<feature type="compositionally biased region" description="Low complexity" evidence="3">
    <location>
        <begin position="514"/>
        <end position="530"/>
    </location>
</feature>
<organism evidence="5 6">
    <name type="scientific">Glutinoglossum americanum</name>
    <dbReference type="NCBI Taxonomy" id="1670608"/>
    <lineage>
        <taxon>Eukaryota</taxon>
        <taxon>Fungi</taxon>
        <taxon>Dikarya</taxon>
        <taxon>Ascomycota</taxon>
        <taxon>Pezizomycotina</taxon>
        <taxon>Geoglossomycetes</taxon>
        <taxon>Geoglossales</taxon>
        <taxon>Geoglossaceae</taxon>
        <taxon>Glutinoglossum</taxon>
    </lineage>
</organism>
<feature type="region of interest" description="Disordered" evidence="3">
    <location>
        <begin position="514"/>
        <end position="557"/>
    </location>
</feature>
<dbReference type="InterPro" id="IPR015915">
    <property type="entry name" value="Kelch-typ_b-propeller"/>
</dbReference>
<evidence type="ECO:0008006" key="7">
    <source>
        <dbReference type="Google" id="ProtNLM"/>
    </source>
</evidence>
<dbReference type="Pfam" id="PF24681">
    <property type="entry name" value="Kelch_KLHDC2_KLHL20_DRC7"/>
    <property type="match status" value="1"/>
</dbReference>
<evidence type="ECO:0000313" key="5">
    <source>
        <dbReference type="EMBL" id="KAH0542309.1"/>
    </source>
</evidence>
<evidence type="ECO:0000256" key="1">
    <source>
        <dbReference type="ARBA" id="ARBA00022441"/>
    </source>
</evidence>
<sequence length="581" mass="60954">MSLSYTNRSYADNNFLDLPLTANFDIASPTLHGLPQPSGPPPVANGYLWHSQSSLFLYGGLFSDKPATSPSPFSMWEYDIGSSSWKEHQNPVTSAGNHSDLGGQPVQRAAEGAGVSVPELGRGWYFGGHLDGYTTKGWSQSIPRVYLKSLLEFTYPGFQNDGVEDLARGKSALSDGAWRNITQGGLQESSGFTERADGTLVYIPGWGRQGILVGMAGGTNATFTQMNIVDIYDIADSTWYKQATSGPTPSFRVNPCAVVASATDGSSFQIYMYGGQNLIPYGSQIQYDDVWILTVPSFTWINVSMGGQSNPPGRAGHTCDVWDAQMVVVGGYVGQDLSCDSPGIYVFDLSELTWNTSFTSLSGSNMAGASGQGKAVGLSGSYGYRVPRAVQSVVGGNSQGGATITTPVVSATAGPLHTGKPPIFTVTSTATATATGQSGSGGSKGSRPNKGAIIAGVIAAVCFVAAAYFAFCTWVYRRQLILYKNHVAVAQRASYEGPEKVVAAFTSGNAGAAASSGRSSAGPSATSSGGYNSAAHQQSNPYQQAASVAGSSTDDLMRGQEPSFLGVLLSPRRSLRVINRD</sequence>
<dbReference type="PANTHER" id="PTHR46093">
    <property type="entry name" value="ACYL-COA-BINDING DOMAIN-CONTAINING PROTEIN 5"/>
    <property type="match status" value="1"/>
</dbReference>
<evidence type="ECO:0000313" key="6">
    <source>
        <dbReference type="Proteomes" id="UP000698800"/>
    </source>
</evidence>
<protein>
    <recommendedName>
        <fullName evidence="7">Kelch repeat-containing protein</fullName>
    </recommendedName>
</protein>
<keyword evidence="4" id="KW-1133">Transmembrane helix</keyword>
<evidence type="ECO:0000256" key="4">
    <source>
        <dbReference type="SAM" id="Phobius"/>
    </source>
</evidence>
<dbReference type="AlphaFoldDB" id="A0A9P8L0T2"/>
<reference evidence="5" key="1">
    <citation type="submission" date="2021-03" db="EMBL/GenBank/DDBJ databases">
        <title>Comparative genomics and phylogenomic investigation of the class Geoglossomycetes provide insights into ecological specialization and systematics.</title>
        <authorList>
            <person name="Melie T."/>
            <person name="Pirro S."/>
            <person name="Miller A.N."/>
            <person name="Quandt A."/>
        </authorList>
    </citation>
    <scope>NUCLEOTIDE SEQUENCE</scope>
    <source>
        <strain evidence="5">GBOQ0MN5Z8</strain>
    </source>
</reference>
<dbReference type="SUPFAM" id="SSF50965">
    <property type="entry name" value="Galactose oxidase, central domain"/>
    <property type="match status" value="1"/>
</dbReference>
<dbReference type="OrthoDB" id="10251809at2759"/>
<evidence type="ECO:0000256" key="3">
    <source>
        <dbReference type="SAM" id="MobiDB-lite"/>
    </source>
</evidence>
<comment type="caution">
    <text evidence="5">The sequence shown here is derived from an EMBL/GenBank/DDBJ whole genome shotgun (WGS) entry which is preliminary data.</text>
</comment>
<keyword evidence="4" id="KW-0812">Transmembrane</keyword>
<dbReference type="PANTHER" id="PTHR46093:SF18">
    <property type="entry name" value="FIBRONECTIN TYPE-III DOMAIN-CONTAINING PROTEIN"/>
    <property type="match status" value="1"/>
</dbReference>
<dbReference type="Proteomes" id="UP000698800">
    <property type="component" value="Unassembled WGS sequence"/>
</dbReference>
<dbReference type="EMBL" id="JAGHQL010000056">
    <property type="protein sequence ID" value="KAH0542309.1"/>
    <property type="molecule type" value="Genomic_DNA"/>
</dbReference>
<dbReference type="Gene3D" id="2.120.10.80">
    <property type="entry name" value="Kelch-type beta propeller"/>
    <property type="match status" value="1"/>
</dbReference>
<accession>A0A9P8L0T2</accession>
<keyword evidence="6" id="KW-1185">Reference proteome</keyword>
<keyword evidence="4" id="KW-0472">Membrane</keyword>
<keyword evidence="1" id="KW-0880">Kelch repeat</keyword>
<dbReference type="InterPro" id="IPR011043">
    <property type="entry name" value="Gal_Oxase/kelch_b-propeller"/>
</dbReference>
<feature type="compositionally biased region" description="Polar residues" evidence="3">
    <location>
        <begin position="534"/>
        <end position="554"/>
    </location>
</feature>
<evidence type="ECO:0000256" key="2">
    <source>
        <dbReference type="ARBA" id="ARBA00022737"/>
    </source>
</evidence>
<gene>
    <name evidence="5" type="ORF">FGG08_003246</name>
</gene>